<dbReference type="PANTHER" id="PTHR15497:SF3">
    <property type="entry name" value="3-HYDROXYANTHRANILATE 3,4-DIOXYGENASE 2"/>
    <property type="match status" value="1"/>
</dbReference>
<dbReference type="GO" id="GO:0034354">
    <property type="term" value="P:'de novo' NAD+ biosynthetic process from L-tryptophan"/>
    <property type="evidence" value="ECO:0007669"/>
    <property type="project" value="TreeGrafter"/>
</dbReference>
<evidence type="ECO:0000256" key="7">
    <source>
        <dbReference type="ARBA" id="ARBA00023002"/>
    </source>
</evidence>
<keyword evidence="4" id="KW-0662">Pyridine nucleotide biosynthesis</keyword>
<dbReference type="InterPro" id="IPR010329">
    <property type="entry name" value="3hydroanth_dOase"/>
</dbReference>
<dbReference type="InterPro" id="IPR011051">
    <property type="entry name" value="RmlC_Cupin_sf"/>
</dbReference>
<evidence type="ECO:0000256" key="2">
    <source>
        <dbReference type="ARBA" id="ARBA00002752"/>
    </source>
</evidence>
<sequence length="223" mass="25061">MPSLKPINFTKWVEENGDRLKPPVNNYCLYDGGDVTVMVVGGPNARNVASRGVYRDIPADPICWHDSTDYHINETEEWFYQVKGPMTLKIVEGTTRSTDRHPTPEGLQAYQVQGGRCVILRSGRGRCFCYQVDSGEDGVSQHTAQPVSICRHGRDRARAGSARGHNRLRWYCDNPAHETLTLIREVTFHCTDLGTQLKPIIEEWMTTPSLRNCGECGKEAPAK</sequence>
<keyword evidence="8" id="KW-0408">Iron</keyword>
<dbReference type="GO" id="GO:0046874">
    <property type="term" value="P:quinolinate metabolic process"/>
    <property type="evidence" value="ECO:0007669"/>
    <property type="project" value="TreeGrafter"/>
</dbReference>
<dbReference type="STRING" id="796604.A0A2X0NBX0"/>
<dbReference type="AlphaFoldDB" id="A0A2X0NBX0"/>
<evidence type="ECO:0000256" key="3">
    <source>
        <dbReference type="ARBA" id="ARBA00022490"/>
    </source>
</evidence>
<keyword evidence="5" id="KW-0479">Metal-binding</keyword>
<dbReference type="GO" id="GO:0000334">
    <property type="term" value="F:3-hydroxyanthranilate 3,4-dioxygenase activity"/>
    <property type="evidence" value="ECO:0007669"/>
    <property type="project" value="InterPro"/>
</dbReference>
<evidence type="ECO:0000256" key="6">
    <source>
        <dbReference type="ARBA" id="ARBA00022964"/>
    </source>
</evidence>
<dbReference type="Proteomes" id="UP000249464">
    <property type="component" value="Unassembled WGS sequence"/>
</dbReference>
<dbReference type="EMBL" id="FQNC01000116">
    <property type="protein sequence ID" value="SGZ31833.1"/>
    <property type="molecule type" value="Genomic_DNA"/>
</dbReference>
<dbReference type="PANTHER" id="PTHR15497">
    <property type="entry name" value="3-HYDROXYANTHRANILATE 3,4-DIOXYGENASE"/>
    <property type="match status" value="1"/>
</dbReference>
<keyword evidence="7" id="KW-0560">Oxidoreductase</keyword>
<comment type="function">
    <text evidence="2">Catalyzes the oxidative ring opening of 3-hydroxyanthranilate to 2-amino-3-carboxymuconate semialdehyde, which spontaneously cyclizes to quinolinate.</text>
</comment>
<name>A0A2X0NBX0_9BASI</name>
<dbReference type="GO" id="GO:0005506">
    <property type="term" value="F:iron ion binding"/>
    <property type="evidence" value="ECO:0007669"/>
    <property type="project" value="InterPro"/>
</dbReference>
<gene>
    <name evidence="9" type="primary">BQ5605_C042g12015</name>
    <name evidence="9" type="ORF">BQ5605_C042G12015</name>
</gene>
<evidence type="ECO:0000256" key="8">
    <source>
        <dbReference type="ARBA" id="ARBA00023004"/>
    </source>
</evidence>
<protein>
    <submittedName>
        <fullName evidence="9">BQ5605_C042g12015 protein</fullName>
    </submittedName>
</protein>
<comment type="cofactor">
    <cofactor evidence="1">
        <name>Fe(2+)</name>
        <dbReference type="ChEBI" id="CHEBI:29033"/>
    </cofactor>
</comment>
<reference evidence="9 10" key="1">
    <citation type="submission" date="2016-11" db="EMBL/GenBank/DDBJ databases">
        <authorList>
            <person name="Jaros S."/>
            <person name="Januszkiewicz K."/>
            <person name="Wedrychowicz H."/>
        </authorList>
    </citation>
    <scope>NUCLEOTIDE SEQUENCE [LARGE SCALE GENOMIC DNA]</scope>
</reference>
<accession>A0A2X0NBX0</accession>
<evidence type="ECO:0000256" key="4">
    <source>
        <dbReference type="ARBA" id="ARBA00022642"/>
    </source>
</evidence>
<proteinExistence type="predicted"/>
<dbReference type="InterPro" id="IPR014710">
    <property type="entry name" value="RmlC-like_jellyroll"/>
</dbReference>
<keyword evidence="3" id="KW-0963">Cytoplasm</keyword>
<organism evidence="9 10">
    <name type="scientific">Microbotryum silenes-dioicae</name>
    <dbReference type="NCBI Taxonomy" id="796604"/>
    <lineage>
        <taxon>Eukaryota</taxon>
        <taxon>Fungi</taxon>
        <taxon>Dikarya</taxon>
        <taxon>Basidiomycota</taxon>
        <taxon>Pucciniomycotina</taxon>
        <taxon>Microbotryomycetes</taxon>
        <taxon>Microbotryales</taxon>
        <taxon>Microbotryaceae</taxon>
        <taxon>Microbotryum</taxon>
    </lineage>
</organism>
<evidence type="ECO:0000313" key="10">
    <source>
        <dbReference type="Proteomes" id="UP000249464"/>
    </source>
</evidence>
<evidence type="ECO:0000256" key="1">
    <source>
        <dbReference type="ARBA" id="ARBA00001954"/>
    </source>
</evidence>
<evidence type="ECO:0000313" key="9">
    <source>
        <dbReference type="EMBL" id="SGZ31833.1"/>
    </source>
</evidence>
<dbReference type="Pfam" id="PF06052">
    <property type="entry name" value="3-HAO"/>
    <property type="match status" value="2"/>
</dbReference>
<keyword evidence="6" id="KW-0223">Dioxygenase</keyword>
<dbReference type="GO" id="GO:0005737">
    <property type="term" value="C:cytoplasm"/>
    <property type="evidence" value="ECO:0007669"/>
    <property type="project" value="TreeGrafter"/>
</dbReference>
<dbReference type="Gene3D" id="2.60.120.10">
    <property type="entry name" value="Jelly Rolls"/>
    <property type="match status" value="3"/>
</dbReference>
<evidence type="ECO:0000256" key="5">
    <source>
        <dbReference type="ARBA" id="ARBA00022723"/>
    </source>
</evidence>
<dbReference type="SUPFAM" id="SSF51182">
    <property type="entry name" value="RmlC-like cupins"/>
    <property type="match status" value="1"/>
</dbReference>
<keyword evidence="10" id="KW-1185">Reference proteome</keyword>